<accession>A0ABW4BJT0</accession>
<keyword evidence="1" id="KW-1133">Transmembrane helix</keyword>
<sequence length="372" mass="41721">MSFEFKKFWRSHLLLVLLVLTIVFAAGNFYLQHERQVAQRQHLQQQIEQELLNLSSCAKQLEDFEALEPNQNLITVRQQIIQTTFADLVIEREALKNRQGQKFIQAELKKRQDYRRLNQKLQHAPTRNDFASRINYPPAILTVMGQQQFVFDDLQVTTLTGGAWLNFTQHFFHPLVLLLSSLLLTAIFSSEIAGSQKQFMVMTARGGWRYAGTSYLTALTIGASCYMVGSLSTLLLSWWAGSGLFKNSTDSWQMPLQATTKQTLQLGQGLGLAIILGGLLAASLLWTLFVLLTVSQNLTISFAGATVMAGGCLSFNYLLPTKFGLTSYLNLFTQLPKFSGLLISSLISLILIDFALLIWPTLVPTKMDGLLN</sequence>
<gene>
    <name evidence="2" type="ORF">ACFQ4R_02435</name>
</gene>
<feature type="transmembrane region" description="Helical" evidence="1">
    <location>
        <begin position="171"/>
        <end position="194"/>
    </location>
</feature>
<comment type="caution">
    <text evidence="2">The sequence shown here is derived from an EMBL/GenBank/DDBJ whole genome shotgun (WGS) entry which is preliminary data.</text>
</comment>
<keyword evidence="1" id="KW-0812">Transmembrane</keyword>
<feature type="transmembrane region" description="Helical" evidence="1">
    <location>
        <begin position="215"/>
        <end position="240"/>
    </location>
</feature>
<dbReference type="RefSeq" id="WP_125647056.1">
    <property type="nucleotide sequence ID" value="NZ_JBHTOH010000015.1"/>
</dbReference>
<evidence type="ECO:0008006" key="4">
    <source>
        <dbReference type="Google" id="ProtNLM"/>
    </source>
</evidence>
<feature type="transmembrane region" description="Helical" evidence="1">
    <location>
        <begin position="270"/>
        <end position="291"/>
    </location>
</feature>
<proteinExistence type="predicted"/>
<reference evidence="3" key="1">
    <citation type="journal article" date="2019" name="Int. J. Syst. Evol. Microbiol.">
        <title>The Global Catalogue of Microorganisms (GCM) 10K type strain sequencing project: providing services to taxonomists for standard genome sequencing and annotation.</title>
        <authorList>
            <consortium name="The Broad Institute Genomics Platform"/>
            <consortium name="The Broad Institute Genome Sequencing Center for Infectious Disease"/>
            <person name="Wu L."/>
            <person name="Ma J."/>
        </authorList>
    </citation>
    <scope>NUCLEOTIDE SEQUENCE [LARGE SCALE GENOMIC DNA]</scope>
    <source>
        <strain evidence="3">CCM 8937</strain>
    </source>
</reference>
<evidence type="ECO:0000256" key="1">
    <source>
        <dbReference type="SAM" id="Phobius"/>
    </source>
</evidence>
<feature type="transmembrane region" description="Helical" evidence="1">
    <location>
        <begin position="338"/>
        <end position="359"/>
    </location>
</feature>
<evidence type="ECO:0000313" key="3">
    <source>
        <dbReference type="Proteomes" id="UP001597191"/>
    </source>
</evidence>
<keyword evidence="1" id="KW-0472">Membrane</keyword>
<protein>
    <recommendedName>
        <fullName evidence="4">ABC transporter permease</fullName>
    </recommendedName>
</protein>
<keyword evidence="3" id="KW-1185">Reference proteome</keyword>
<organism evidence="2 3">
    <name type="scientific">Lapidilactobacillus gannanensis</name>
    <dbReference type="NCBI Taxonomy" id="2486002"/>
    <lineage>
        <taxon>Bacteria</taxon>
        <taxon>Bacillati</taxon>
        <taxon>Bacillota</taxon>
        <taxon>Bacilli</taxon>
        <taxon>Lactobacillales</taxon>
        <taxon>Lactobacillaceae</taxon>
        <taxon>Lapidilactobacillus</taxon>
    </lineage>
</organism>
<feature type="transmembrane region" description="Helical" evidence="1">
    <location>
        <begin position="298"/>
        <end position="318"/>
    </location>
</feature>
<evidence type="ECO:0000313" key="2">
    <source>
        <dbReference type="EMBL" id="MFD1410484.1"/>
    </source>
</evidence>
<dbReference type="EMBL" id="JBHTOH010000015">
    <property type="protein sequence ID" value="MFD1410484.1"/>
    <property type="molecule type" value="Genomic_DNA"/>
</dbReference>
<name>A0ABW4BJT0_9LACO</name>
<dbReference type="Proteomes" id="UP001597191">
    <property type="component" value="Unassembled WGS sequence"/>
</dbReference>